<comment type="similarity">
    <text evidence="1 3">Belongs to the peptidase S26 family.</text>
</comment>
<dbReference type="CDD" id="cd06530">
    <property type="entry name" value="S26_SPase_I"/>
    <property type="match status" value="1"/>
</dbReference>
<organism evidence="5 6">
    <name type="scientific">Treponema pallidum subsp. pallidum (strain SS14)</name>
    <dbReference type="NCBI Taxonomy" id="455434"/>
    <lineage>
        <taxon>Bacteria</taxon>
        <taxon>Pseudomonadati</taxon>
        <taxon>Spirochaetota</taxon>
        <taxon>Spirochaetia</taxon>
        <taxon>Spirochaetales</taxon>
        <taxon>Treponemataceae</taxon>
        <taxon>Treponema</taxon>
    </lineage>
</organism>
<dbReference type="PATRIC" id="fig|455434.6.peg.188"/>
<keyword evidence="3" id="KW-0472">Membrane</keyword>
<dbReference type="PANTHER" id="PTHR43390:SF1">
    <property type="entry name" value="CHLOROPLAST PROCESSING PEPTIDASE"/>
    <property type="match status" value="1"/>
</dbReference>
<proteinExistence type="inferred from homology"/>
<evidence type="ECO:0000256" key="2">
    <source>
        <dbReference type="ARBA" id="ARBA00019232"/>
    </source>
</evidence>
<dbReference type="Proteomes" id="UP000001202">
    <property type="component" value="Chromosome"/>
</dbReference>
<dbReference type="KEGG" id="tpp:TPASS_0185"/>
<keyword evidence="3" id="KW-0645">Protease</keyword>
<evidence type="ECO:0000313" key="6">
    <source>
        <dbReference type="Proteomes" id="UP000001202"/>
    </source>
</evidence>
<dbReference type="GO" id="GO:0016020">
    <property type="term" value="C:membrane"/>
    <property type="evidence" value="ECO:0007669"/>
    <property type="project" value="UniProtKB-SubCell"/>
</dbReference>
<dbReference type="Pfam" id="PF10502">
    <property type="entry name" value="Peptidase_S26"/>
    <property type="match status" value="1"/>
</dbReference>
<keyword evidence="3" id="KW-0378">Hydrolase</keyword>
<name>A0A0H3BK14_TREPS</name>
<dbReference type="EMBL" id="CP000805">
    <property type="protein sequence ID" value="ACD70611.1"/>
    <property type="molecule type" value="Genomic_DNA"/>
</dbReference>
<evidence type="ECO:0000256" key="3">
    <source>
        <dbReference type="RuleBase" id="RU362042"/>
    </source>
</evidence>
<dbReference type="InterPro" id="IPR000223">
    <property type="entry name" value="Pept_S26A_signal_pept_1"/>
</dbReference>
<dbReference type="AlphaFoldDB" id="A0A0H3BK14"/>
<evidence type="ECO:0000256" key="1">
    <source>
        <dbReference type="ARBA" id="ARBA00009370"/>
    </source>
</evidence>
<sequence length="235" mass="26880">MFARWRRYSYLARREARRNATAVCSAGVGFFLFYLFITTHVVAAYRIQADSMQPTLSAGDCVLASSLFRFARIKRGDLVLATPLEKEDIGLFKRAMNAVLGFASLQLYRPFGAADRMFSRPQMRRVVGLPGDTVYMRDFVLYVKPHGQQHFLTEFEVSAVSYDVRKGVLPEHWSERLPFSGFMEEMQLDEHSYFVLCDNRIVSSDSRLWGAIDGSTQIKAKAFMRYFPFGAFGVL</sequence>
<keyword evidence="3" id="KW-1133">Transmembrane helix</keyword>
<comment type="subcellular location">
    <subcellularLocation>
        <location evidence="3">Membrane</location>
        <topology evidence="3">Single-pass type II membrane protein</topology>
    </subcellularLocation>
</comment>
<dbReference type="NCBIfam" id="TIGR02227">
    <property type="entry name" value="sigpep_I_bact"/>
    <property type="match status" value="1"/>
</dbReference>
<comment type="catalytic activity">
    <reaction evidence="3">
        <text>Cleavage of hydrophobic, N-terminal signal or leader sequences from secreted and periplasmic proteins.</text>
        <dbReference type="EC" id="3.4.21.89"/>
    </reaction>
</comment>
<dbReference type="GO" id="GO:0006465">
    <property type="term" value="P:signal peptide processing"/>
    <property type="evidence" value="ECO:0007669"/>
    <property type="project" value="InterPro"/>
</dbReference>
<reference evidence="5 6" key="1">
    <citation type="journal article" date="2008" name="BMC Microbiol.">
        <title>Complete genome sequence of Treponema pallidum ssp. pallidum strain SS14 determined with oligonucleotide arrays.</title>
        <authorList>
            <person name="Matejkova P."/>
            <person name="Strouhal M."/>
            <person name="Smajs D."/>
            <person name="Norris S.J."/>
            <person name="Palzkill T."/>
            <person name="Petrosino J.F."/>
            <person name="Sodergren E."/>
            <person name="Norton J.E."/>
            <person name="Singh J."/>
            <person name="Richmond T.A."/>
            <person name="Molla M.N."/>
            <person name="Albert T.J."/>
            <person name="Weinstock G.M."/>
        </authorList>
    </citation>
    <scope>NUCLEOTIDE SEQUENCE [LARGE SCALE GENOMIC DNA]</scope>
    <source>
        <strain evidence="5 6">SS14</strain>
    </source>
</reference>
<dbReference type="Gene3D" id="2.10.109.10">
    <property type="entry name" value="Umud Fragment, subunit A"/>
    <property type="match status" value="1"/>
</dbReference>
<dbReference type="InterPro" id="IPR036286">
    <property type="entry name" value="LexA/Signal_pep-like_sf"/>
</dbReference>
<feature type="domain" description="Peptidase S26" evidence="4">
    <location>
        <begin position="27"/>
        <end position="226"/>
    </location>
</feature>
<accession>A0A0H3BK14</accession>
<protein>
    <recommendedName>
        <fullName evidence="2 3">Signal peptidase I</fullName>
        <ecNumber evidence="3">3.4.21.89</ecNumber>
    </recommendedName>
</protein>
<gene>
    <name evidence="5" type="primary">sip</name>
    <name evidence="5" type="ordered locus">TPASS_0185</name>
</gene>
<dbReference type="SUPFAM" id="SSF51306">
    <property type="entry name" value="LexA/Signal peptidase"/>
    <property type="match status" value="1"/>
</dbReference>
<evidence type="ECO:0000313" key="5">
    <source>
        <dbReference type="EMBL" id="ACD70611.1"/>
    </source>
</evidence>
<dbReference type="InterPro" id="IPR019533">
    <property type="entry name" value="Peptidase_S26"/>
</dbReference>
<dbReference type="EC" id="3.4.21.89" evidence="3"/>
<evidence type="ECO:0000259" key="4">
    <source>
        <dbReference type="Pfam" id="PF10502"/>
    </source>
</evidence>
<dbReference type="GO" id="GO:0009003">
    <property type="term" value="F:signal peptidase activity"/>
    <property type="evidence" value="ECO:0007669"/>
    <property type="project" value="UniProtKB-EC"/>
</dbReference>
<dbReference type="GO" id="GO:0004252">
    <property type="term" value="F:serine-type endopeptidase activity"/>
    <property type="evidence" value="ECO:0007669"/>
    <property type="project" value="InterPro"/>
</dbReference>
<dbReference type="PANTHER" id="PTHR43390">
    <property type="entry name" value="SIGNAL PEPTIDASE I"/>
    <property type="match status" value="1"/>
</dbReference>
<dbReference type="PRINTS" id="PR00727">
    <property type="entry name" value="LEADERPTASE"/>
</dbReference>
<keyword evidence="3" id="KW-0812">Transmembrane</keyword>
<feature type="transmembrane region" description="Helical" evidence="3">
    <location>
        <begin position="20"/>
        <end position="45"/>
    </location>
</feature>